<feature type="transmembrane region" description="Helical" evidence="1">
    <location>
        <begin position="26"/>
        <end position="49"/>
    </location>
</feature>
<dbReference type="Proteomes" id="UP000230859">
    <property type="component" value="Unassembled WGS sequence"/>
</dbReference>
<name>A0A2H0LT24_9BACT</name>
<dbReference type="AlphaFoldDB" id="A0A2H0LT24"/>
<keyword evidence="1" id="KW-0812">Transmembrane</keyword>
<gene>
    <name evidence="2" type="ORF">COV74_00150</name>
</gene>
<accession>A0A2H0LT24</accession>
<sequence length="111" mass="12510">MKAFVIGEIRNALRRLRRTFQFGVKVIFIAIVNVIFWFMPLVVMGYFLAKPLVRDLSARSVNRAGQTASPLAPVYESSESYANAKGPVTGAREMLNSAGAFLREIRFLKQR</sequence>
<evidence type="ECO:0000313" key="2">
    <source>
        <dbReference type="EMBL" id="PIQ87517.1"/>
    </source>
</evidence>
<proteinExistence type="predicted"/>
<protein>
    <submittedName>
        <fullName evidence="2">Uncharacterized protein</fullName>
    </submittedName>
</protein>
<evidence type="ECO:0000256" key="1">
    <source>
        <dbReference type="SAM" id="Phobius"/>
    </source>
</evidence>
<dbReference type="EMBL" id="PCVY01000003">
    <property type="protein sequence ID" value="PIQ87517.1"/>
    <property type="molecule type" value="Genomic_DNA"/>
</dbReference>
<evidence type="ECO:0000313" key="3">
    <source>
        <dbReference type="Proteomes" id="UP000230859"/>
    </source>
</evidence>
<organism evidence="2 3">
    <name type="scientific">Candidatus Abzuiibacterium crystallinum</name>
    <dbReference type="NCBI Taxonomy" id="1974748"/>
    <lineage>
        <taxon>Bacteria</taxon>
        <taxon>Pseudomonadati</taxon>
        <taxon>Candidatus Omnitrophota</taxon>
        <taxon>Candidatus Abzuiibacterium</taxon>
    </lineage>
</organism>
<comment type="caution">
    <text evidence="2">The sequence shown here is derived from an EMBL/GenBank/DDBJ whole genome shotgun (WGS) entry which is preliminary data.</text>
</comment>
<keyword evidence="1" id="KW-1133">Transmembrane helix</keyword>
<keyword evidence="1" id="KW-0472">Membrane</keyword>
<reference evidence="2 3" key="1">
    <citation type="submission" date="2017-09" db="EMBL/GenBank/DDBJ databases">
        <title>Depth-based differentiation of microbial function through sediment-hosted aquifers and enrichment of novel symbionts in the deep terrestrial subsurface.</title>
        <authorList>
            <person name="Probst A.J."/>
            <person name="Ladd B."/>
            <person name="Jarett J.K."/>
            <person name="Geller-Mcgrath D.E."/>
            <person name="Sieber C.M."/>
            <person name="Emerson J.B."/>
            <person name="Anantharaman K."/>
            <person name="Thomas B.C."/>
            <person name="Malmstrom R."/>
            <person name="Stieglmeier M."/>
            <person name="Klingl A."/>
            <person name="Woyke T."/>
            <person name="Ryan C.M."/>
            <person name="Banfield J.F."/>
        </authorList>
    </citation>
    <scope>NUCLEOTIDE SEQUENCE [LARGE SCALE GENOMIC DNA]</scope>
    <source>
        <strain evidence="2">CG11_big_fil_rev_8_21_14_0_20_45_26</strain>
    </source>
</reference>